<feature type="domain" description="Sigma-54 factor interaction" evidence="3">
    <location>
        <begin position="150"/>
        <end position="374"/>
    </location>
</feature>
<dbReference type="HOGENOM" id="CLU_000445_0_6_12"/>
<reference evidence="4 5" key="2">
    <citation type="journal article" date="2012" name="Stand. Genomic Sci.">
        <title>Complete genome sequence of the termite hindgut bacterium Spirochaeta coccoides type strain (SPN1(T)), reclassification in the genus Sphaerochaeta as Sphaerochaeta coccoides comb. nov. and emendations of the family Spirochaetaceae and the genus Sphaerochaeta.</title>
        <authorList>
            <person name="Abt B."/>
            <person name="Han C."/>
            <person name="Scheuner C."/>
            <person name="Lu M."/>
            <person name="Lapidus A."/>
            <person name="Nolan M."/>
            <person name="Lucas S."/>
            <person name="Hammon N."/>
            <person name="Deshpande S."/>
            <person name="Cheng J.F."/>
            <person name="Tapia R."/>
            <person name="Goodwin L.A."/>
            <person name="Pitluck S."/>
            <person name="Liolios K."/>
            <person name="Pagani I."/>
            <person name="Ivanova N."/>
            <person name="Mavromatis K."/>
            <person name="Mikhailova N."/>
            <person name="Huntemann M."/>
            <person name="Pati A."/>
            <person name="Chen A."/>
            <person name="Palaniappan K."/>
            <person name="Land M."/>
            <person name="Hauser L."/>
            <person name="Brambilla E.M."/>
            <person name="Rohde M."/>
            <person name="Spring S."/>
            <person name="Gronow S."/>
            <person name="Goker M."/>
            <person name="Woyke T."/>
            <person name="Bristow J."/>
            <person name="Eisen J.A."/>
            <person name="Markowitz V."/>
            <person name="Hugenholtz P."/>
            <person name="Kyrpides N.C."/>
            <person name="Klenk H.P."/>
            <person name="Detter J.C."/>
        </authorList>
    </citation>
    <scope>NUCLEOTIDE SEQUENCE [LARGE SCALE GENOMIC DNA]</scope>
    <source>
        <strain evidence="5">ATCC BAA-1237 / DSM 17374 / SPN1</strain>
    </source>
</reference>
<dbReference type="EMBL" id="CP002659">
    <property type="protein sequence ID" value="AEC01271.1"/>
    <property type="molecule type" value="Genomic_DNA"/>
</dbReference>
<dbReference type="SUPFAM" id="SSF52540">
    <property type="entry name" value="P-loop containing nucleoside triphosphate hydrolases"/>
    <property type="match status" value="1"/>
</dbReference>
<dbReference type="Pfam" id="PF25601">
    <property type="entry name" value="AAA_lid_14"/>
    <property type="match status" value="1"/>
</dbReference>
<keyword evidence="2" id="KW-0067">ATP-binding</keyword>
<gene>
    <name evidence="4" type="ordered locus">Spico_0029</name>
</gene>
<dbReference type="GO" id="GO:0005524">
    <property type="term" value="F:ATP binding"/>
    <property type="evidence" value="ECO:0007669"/>
    <property type="project" value="UniProtKB-KW"/>
</dbReference>
<sequence>MVTPLLITGDCHVRTAVNKVLGYKCLKVSTQEDFFTYCRKNMKPPNVVIIDTHGTKEINPPLLVSWIKETYPGCLVIELYKAGKIPLPMQKLGHCLFSLSYEDAWTTDHLPQIISRFVHARDASVCESVHESYEPRDRKCADHAFLRTHLVGSSSVMEKVREQILLFAPQTHVPVHISGETGTGKEICADMLHHFSGLKGKILRVNSSSLRGNLVDAILFGKVRGAYTDAHCDSEGLIGESTGGTLFLDEIQELSLPTQAKLLRAQENHTYTKIGTTKEQVSHFRLISASCLSLAQLKDSRVLRPDYYYRLNHLNIHMPPLRERKDDIPELCRHYLEQAGETRHVSPKGMDILMSREWEGNIRELFSVLDRARILSSRQEILEISKESLDGNHAG</sequence>
<keyword evidence="1" id="KW-0547">Nucleotide-binding</keyword>
<reference evidence="5" key="1">
    <citation type="submission" date="2011-04" db="EMBL/GenBank/DDBJ databases">
        <title>The complete genome of Spirochaeta coccoides DSM 17374.</title>
        <authorList>
            <person name="Lucas S."/>
            <person name="Copeland A."/>
            <person name="Lapidus A."/>
            <person name="Bruce D."/>
            <person name="Goodwin L."/>
            <person name="Pitluck S."/>
            <person name="Peters L."/>
            <person name="Kyrpides N."/>
            <person name="Mavromatis K."/>
            <person name="Pagani I."/>
            <person name="Ivanova N."/>
            <person name="Ovchinnikova G."/>
            <person name="Lu M."/>
            <person name="Detter J.C."/>
            <person name="Tapia R."/>
            <person name="Han C."/>
            <person name="Land M."/>
            <person name="Hauser L."/>
            <person name="Markowitz V."/>
            <person name="Cheng J.-F."/>
            <person name="Hugenholtz P."/>
            <person name="Woyke T."/>
            <person name="Wu D."/>
            <person name="Spring S."/>
            <person name="Schroeder M."/>
            <person name="Brambilla E."/>
            <person name="Klenk H.-P."/>
            <person name="Eisen J.A."/>
        </authorList>
    </citation>
    <scope>NUCLEOTIDE SEQUENCE [LARGE SCALE GENOMIC DNA]</scope>
    <source>
        <strain evidence="5">ATCC BAA-1237 / DSM 17374 / SPN1</strain>
    </source>
</reference>
<organism evidence="4 5">
    <name type="scientific">Parasphaerochaeta coccoides (strain ATCC BAA-1237 / DSM 17374 / SPN1)</name>
    <name type="common">Sphaerochaeta coccoides</name>
    <dbReference type="NCBI Taxonomy" id="760011"/>
    <lineage>
        <taxon>Bacteria</taxon>
        <taxon>Pseudomonadati</taxon>
        <taxon>Spirochaetota</taxon>
        <taxon>Spirochaetia</taxon>
        <taxon>Spirochaetales</taxon>
        <taxon>Sphaerochaetaceae</taxon>
        <taxon>Parasphaerochaeta</taxon>
    </lineage>
</organism>
<dbReference type="KEGG" id="scc:Spico_0029"/>
<evidence type="ECO:0000313" key="5">
    <source>
        <dbReference type="Proteomes" id="UP000007939"/>
    </source>
</evidence>
<accession>F4GIB2</accession>
<dbReference type="SMART" id="SM00382">
    <property type="entry name" value="AAA"/>
    <property type="match status" value="1"/>
</dbReference>
<dbReference type="Gene3D" id="3.40.50.300">
    <property type="entry name" value="P-loop containing nucleotide triphosphate hydrolases"/>
    <property type="match status" value="1"/>
</dbReference>
<dbReference type="Pfam" id="PF00158">
    <property type="entry name" value="Sigma54_activat"/>
    <property type="match status" value="1"/>
</dbReference>
<dbReference type="GO" id="GO:0006355">
    <property type="term" value="P:regulation of DNA-templated transcription"/>
    <property type="evidence" value="ECO:0007669"/>
    <property type="project" value="InterPro"/>
</dbReference>
<dbReference type="PROSITE" id="PS50045">
    <property type="entry name" value="SIGMA54_INTERACT_4"/>
    <property type="match status" value="1"/>
</dbReference>
<dbReference type="Gene3D" id="1.10.8.60">
    <property type="match status" value="1"/>
</dbReference>
<dbReference type="AlphaFoldDB" id="F4GIB2"/>
<dbReference type="eggNOG" id="COG2204">
    <property type="taxonomic scope" value="Bacteria"/>
</dbReference>
<name>F4GIB2_PARC1</name>
<evidence type="ECO:0000256" key="2">
    <source>
        <dbReference type="ARBA" id="ARBA00022840"/>
    </source>
</evidence>
<dbReference type="InterPro" id="IPR058031">
    <property type="entry name" value="AAA_lid_NorR"/>
</dbReference>
<dbReference type="RefSeq" id="WP_013738667.1">
    <property type="nucleotide sequence ID" value="NC_015436.1"/>
</dbReference>
<keyword evidence="5" id="KW-1185">Reference proteome</keyword>
<dbReference type="OrthoDB" id="9771372at2"/>
<evidence type="ECO:0000259" key="3">
    <source>
        <dbReference type="PROSITE" id="PS50045"/>
    </source>
</evidence>
<evidence type="ECO:0000313" key="4">
    <source>
        <dbReference type="EMBL" id="AEC01271.1"/>
    </source>
</evidence>
<dbReference type="Proteomes" id="UP000007939">
    <property type="component" value="Chromosome"/>
</dbReference>
<dbReference type="InterPro" id="IPR003593">
    <property type="entry name" value="AAA+_ATPase"/>
</dbReference>
<dbReference type="InterPro" id="IPR002078">
    <property type="entry name" value="Sigma_54_int"/>
</dbReference>
<protein>
    <submittedName>
        <fullName evidence="4">Sigma 54 interacting domain protein</fullName>
    </submittedName>
</protein>
<dbReference type="PANTHER" id="PTHR32071">
    <property type="entry name" value="TRANSCRIPTIONAL REGULATORY PROTEIN"/>
    <property type="match status" value="1"/>
</dbReference>
<dbReference type="CDD" id="cd00009">
    <property type="entry name" value="AAA"/>
    <property type="match status" value="1"/>
</dbReference>
<dbReference type="STRING" id="760011.Spico_0029"/>
<evidence type="ECO:0000256" key="1">
    <source>
        <dbReference type="ARBA" id="ARBA00022741"/>
    </source>
</evidence>
<proteinExistence type="predicted"/>
<dbReference type="InterPro" id="IPR027417">
    <property type="entry name" value="P-loop_NTPase"/>
</dbReference>